<evidence type="ECO:0000256" key="5">
    <source>
        <dbReference type="PIRNR" id="PIRNR038471"/>
    </source>
</evidence>
<name>I1YHD9_METFJ</name>
<protein>
    <recommendedName>
        <fullName evidence="2 5">Cell shape-determining protein MreC</fullName>
    </recommendedName>
    <alternativeName>
        <fullName evidence="4 5">Cell shape protein MreC</fullName>
    </alternativeName>
</protein>
<dbReference type="GO" id="GO:0008360">
    <property type="term" value="P:regulation of cell shape"/>
    <property type="evidence" value="ECO:0007669"/>
    <property type="project" value="UniProtKB-KW"/>
</dbReference>
<feature type="region of interest" description="Disordered" evidence="6">
    <location>
        <begin position="278"/>
        <end position="318"/>
    </location>
</feature>
<evidence type="ECO:0000259" key="7">
    <source>
        <dbReference type="Pfam" id="PF04085"/>
    </source>
</evidence>
<sequence length="318" mass="35026">MLLAVLAALLLFFLDGRFDFFKPIRSVLATAVYPVQNLAAAPVTFGDWLQDLFQSRDDLRQRITALEAQNLTQSVRLQRLHTLERENLRLRELLGSSFRLQERVQIAELVSVDLDPFYQHVIIDKGGQFGVYEGQPVLDSRGVMGQVAEVSQFSSRVVLLTDPSHSVPVQVVRNGLRAVATGRGLGEPLQLEFLPRNVDIREGDLLVTSGLGERFPVGYPVGKVIAINFPPGKAFAQITVEPAAQLATSRELMLVLPGEKIDVGLTVAEDAELAVELEQNQVVDPDKEMQAETQPDSVSEPDSEPTTENSDMRGDGQL</sequence>
<dbReference type="OrthoDB" id="9808025at2"/>
<dbReference type="Gene3D" id="2.40.10.340">
    <property type="entry name" value="Rod shape-determining protein MreC, domain 1"/>
    <property type="match status" value="1"/>
</dbReference>
<comment type="function">
    <text evidence="5">Involved in formation and maintenance of cell shape.</text>
</comment>
<dbReference type="PIRSF" id="PIRSF038471">
    <property type="entry name" value="MreC"/>
    <property type="match status" value="1"/>
</dbReference>
<proteinExistence type="inferred from homology"/>
<dbReference type="PANTHER" id="PTHR34138">
    <property type="entry name" value="CELL SHAPE-DETERMINING PROTEIN MREC"/>
    <property type="match status" value="1"/>
</dbReference>
<evidence type="ECO:0000256" key="2">
    <source>
        <dbReference type="ARBA" id="ARBA00013855"/>
    </source>
</evidence>
<dbReference type="AlphaFoldDB" id="I1YHD9"/>
<evidence type="ECO:0000256" key="4">
    <source>
        <dbReference type="ARBA" id="ARBA00032089"/>
    </source>
</evidence>
<reference evidence="8 9" key="1">
    <citation type="journal article" date="2012" name="J. Bacteriol.">
        <title>Complete genome sequences of Methylophaga sp. strain JAM1 and Methylophaga sp. strain JAM7.</title>
        <authorList>
            <person name="Villeneuve C."/>
            <person name="Martineau C."/>
            <person name="Mauffrey F."/>
            <person name="Villemur R."/>
        </authorList>
    </citation>
    <scope>NUCLEOTIDE SEQUENCE [LARGE SCALE GENOMIC DNA]</scope>
    <source>
        <strain evidence="8 9">JAM7</strain>
    </source>
</reference>
<accession>I1YHD9</accession>
<dbReference type="Pfam" id="PF04085">
    <property type="entry name" value="MreC"/>
    <property type="match status" value="1"/>
</dbReference>
<evidence type="ECO:0000256" key="6">
    <source>
        <dbReference type="SAM" id="MobiDB-lite"/>
    </source>
</evidence>
<dbReference type="GO" id="GO:0005886">
    <property type="term" value="C:plasma membrane"/>
    <property type="evidence" value="ECO:0007669"/>
    <property type="project" value="TreeGrafter"/>
</dbReference>
<evidence type="ECO:0000256" key="3">
    <source>
        <dbReference type="ARBA" id="ARBA00022960"/>
    </source>
</evidence>
<dbReference type="InterPro" id="IPR042177">
    <property type="entry name" value="Cell/Rod_1"/>
</dbReference>
<feature type="domain" description="Rod shape-determining protein MreC beta-barrel core" evidence="7">
    <location>
        <begin position="110"/>
        <end position="255"/>
    </location>
</feature>
<dbReference type="Proteomes" id="UP000009145">
    <property type="component" value="Chromosome"/>
</dbReference>
<dbReference type="Gene3D" id="2.40.10.350">
    <property type="entry name" value="Rod shape-determining protein MreC, domain 2"/>
    <property type="match status" value="1"/>
</dbReference>
<gene>
    <name evidence="8" type="ordered locus">Q7C_1177</name>
</gene>
<dbReference type="InterPro" id="IPR042175">
    <property type="entry name" value="Cell/Rod_MreC_2"/>
</dbReference>
<organism evidence="8 9">
    <name type="scientific">Methylophaga frappieri (strain ATCC BAA-2434 / DSM 25690 / JAM7)</name>
    <dbReference type="NCBI Taxonomy" id="754477"/>
    <lineage>
        <taxon>Bacteria</taxon>
        <taxon>Pseudomonadati</taxon>
        <taxon>Pseudomonadota</taxon>
        <taxon>Gammaproteobacteria</taxon>
        <taxon>Thiotrichales</taxon>
        <taxon>Piscirickettsiaceae</taxon>
        <taxon>Methylophaga</taxon>
    </lineage>
</organism>
<dbReference type="EMBL" id="CP003380">
    <property type="protein sequence ID" value="AFJ02332.1"/>
    <property type="molecule type" value="Genomic_DNA"/>
</dbReference>
<dbReference type="STRING" id="754477.Q7C_1177"/>
<dbReference type="HOGENOM" id="CLU_042663_2_0_6"/>
<keyword evidence="3 5" id="KW-0133">Cell shape</keyword>
<keyword evidence="9" id="KW-1185">Reference proteome</keyword>
<comment type="similarity">
    <text evidence="1 5">Belongs to the MreC family.</text>
</comment>
<dbReference type="NCBIfam" id="TIGR00219">
    <property type="entry name" value="mreC"/>
    <property type="match status" value="1"/>
</dbReference>
<evidence type="ECO:0000313" key="8">
    <source>
        <dbReference type="EMBL" id="AFJ02332.1"/>
    </source>
</evidence>
<dbReference type="KEGG" id="mec:Q7C_1177"/>
<dbReference type="InterPro" id="IPR055342">
    <property type="entry name" value="MreC_beta-barrel_core"/>
</dbReference>
<dbReference type="InterPro" id="IPR007221">
    <property type="entry name" value="MreC"/>
</dbReference>
<dbReference type="PATRIC" id="fig|754477.3.peg.1157"/>
<evidence type="ECO:0000256" key="1">
    <source>
        <dbReference type="ARBA" id="ARBA00009369"/>
    </source>
</evidence>
<dbReference type="eggNOG" id="COG1792">
    <property type="taxonomic scope" value="Bacteria"/>
</dbReference>
<dbReference type="PANTHER" id="PTHR34138:SF1">
    <property type="entry name" value="CELL SHAPE-DETERMINING PROTEIN MREC"/>
    <property type="match status" value="1"/>
</dbReference>
<evidence type="ECO:0000313" key="9">
    <source>
        <dbReference type="Proteomes" id="UP000009145"/>
    </source>
</evidence>